<keyword evidence="2" id="KW-0378">Hydrolase</keyword>
<dbReference type="GO" id="GO:0046872">
    <property type="term" value="F:metal ion binding"/>
    <property type="evidence" value="ECO:0007669"/>
    <property type="project" value="UniProtKB-KW"/>
</dbReference>
<accession>A0A853JF60</accession>
<dbReference type="PANTHER" id="PTHR10587:SF133">
    <property type="entry name" value="CHITIN DEACETYLASE 1-RELATED"/>
    <property type="match status" value="1"/>
</dbReference>
<dbReference type="GO" id="GO:0016020">
    <property type="term" value="C:membrane"/>
    <property type="evidence" value="ECO:0007669"/>
    <property type="project" value="TreeGrafter"/>
</dbReference>
<gene>
    <name evidence="4" type="ORF">H0E84_12130</name>
</gene>
<proteinExistence type="predicted"/>
<sequence length="322" mass="35054">MTQFRFAGRCHIVFLAAVVLALSGGTPARSQERRIALSFDDAPTVEGALFSGSQRTAALIRVLAGAGVEQAGFFVVTHGLSGAAEERRLRAYAGAGHVLANHSHGHRWLSRTPAADYLEDIDRASRALAPFEAVRPWFRFPFLDEGADAATRDTIRAGLAERGLHNGYVTVDNYDWYLAAKVEEAVGAGREIDFEALRKTYVDMLVGCVEFYDAIARRTLGRSPAHVLLLHENDLAALYAGDLVRALRDAGWRIIGIDEAYADPIAQMQPRTLFNGQGRVAALAHAAGTPARGLIHVSEDEAWIDAAVERAEVFGPRPDSHR</sequence>
<name>A0A853JF60_9GAMM</name>
<evidence type="ECO:0000313" key="4">
    <source>
        <dbReference type="EMBL" id="NZA27128.1"/>
    </source>
</evidence>
<dbReference type="Pfam" id="PF01522">
    <property type="entry name" value="Polysacc_deac_1"/>
    <property type="match status" value="1"/>
</dbReference>
<dbReference type="EMBL" id="JACCKA010000072">
    <property type="protein sequence ID" value="NZA27128.1"/>
    <property type="molecule type" value="Genomic_DNA"/>
</dbReference>
<feature type="domain" description="NodB homology" evidence="3">
    <location>
        <begin position="33"/>
        <end position="255"/>
    </location>
</feature>
<organism evidence="4 5">
    <name type="scientific">Luteimonas salinisoli</name>
    <dbReference type="NCBI Taxonomy" id="2752307"/>
    <lineage>
        <taxon>Bacteria</taxon>
        <taxon>Pseudomonadati</taxon>
        <taxon>Pseudomonadota</taxon>
        <taxon>Gammaproteobacteria</taxon>
        <taxon>Lysobacterales</taxon>
        <taxon>Lysobacteraceae</taxon>
        <taxon>Luteimonas</taxon>
    </lineage>
</organism>
<dbReference type="Gene3D" id="3.20.20.370">
    <property type="entry name" value="Glycoside hydrolase/deacetylase"/>
    <property type="match status" value="1"/>
</dbReference>
<dbReference type="Proteomes" id="UP000578091">
    <property type="component" value="Unassembled WGS sequence"/>
</dbReference>
<protein>
    <submittedName>
        <fullName evidence="4">Polysaccharide deacetylase family protein</fullName>
    </submittedName>
</protein>
<dbReference type="PANTHER" id="PTHR10587">
    <property type="entry name" value="GLYCOSYL TRANSFERASE-RELATED"/>
    <property type="match status" value="1"/>
</dbReference>
<dbReference type="GO" id="GO:0005975">
    <property type="term" value="P:carbohydrate metabolic process"/>
    <property type="evidence" value="ECO:0007669"/>
    <property type="project" value="InterPro"/>
</dbReference>
<dbReference type="GO" id="GO:0016810">
    <property type="term" value="F:hydrolase activity, acting on carbon-nitrogen (but not peptide) bonds"/>
    <property type="evidence" value="ECO:0007669"/>
    <property type="project" value="InterPro"/>
</dbReference>
<comment type="caution">
    <text evidence="4">The sequence shown here is derived from an EMBL/GenBank/DDBJ whole genome shotgun (WGS) entry which is preliminary data.</text>
</comment>
<evidence type="ECO:0000256" key="1">
    <source>
        <dbReference type="ARBA" id="ARBA00022723"/>
    </source>
</evidence>
<evidence type="ECO:0000259" key="3">
    <source>
        <dbReference type="PROSITE" id="PS51677"/>
    </source>
</evidence>
<dbReference type="InterPro" id="IPR002509">
    <property type="entry name" value="NODB_dom"/>
</dbReference>
<dbReference type="SUPFAM" id="SSF88713">
    <property type="entry name" value="Glycoside hydrolase/deacetylase"/>
    <property type="match status" value="1"/>
</dbReference>
<keyword evidence="1" id="KW-0479">Metal-binding</keyword>
<dbReference type="InterPro" id="IPR011330">
    <property type="entry name" value="Glyco_hydro/deAcase_b/a-brl"/>
</dbReference>
<dbReference type="InterPro" id="IPR050248">
    <property type="entry name" value="Polysacc_deacetylase_ArnD"/>
</dbReference>
<dbReference type="AlphaFoldDB" id="A0A853JF60"/>
<evidence type="ECO:0000256" key="2">
    <source>
        <dbReference type="ARBA" id="ARBA00022801"/>
    </source>
</evidence>
<dbReference type="RefSeq" id="WP_180678905.1">
    <property type="nucleotide sequence ID" value="NZ_JACCKA010000072.1"/>
</dbReference>
<keyword evidence="5" id="KW-1185">Reference proteome</keyword>
<dbReference type="PROSITE" id="PS51677">
    <property type="entry name" value="NODB"/>
    <property type="match status" value="1"/>
</dbReference>
<evidence type="ECO:0000313" key="5">
    <source>
        <dbReference type="Proteomes" id="UP000578091"/>
    </source>
</evidence>
<reference evidence="4 5" key="1">
    <citation type="submission" date="2020-07" db="EMBL/GenBank/DDBJ databases">
        <title>Luteimonas sp. SJ-92.</title>
        <authorList>
            <person name="Huang X.-X."/>
            <person name="Xu L."/>
            <person name="Sun J.-Q."/>
        </authorList>
    </citation>
    <scope>NUCLEOTIDE SEQUENCE [LARGE SCALE GENOMIC DNA]</scope>
    <source>
        <strain evidence="4 5">SJ-92</strain>
    </source>
</reference>